<dbReference type="Proteomes" id="UP000295292">
    <property type="component" value="Unassembled WGS sequence"/>
</dbReference>
<organism evidence="2 3">
    <name type="scientific">Sphingobacterium yanglingense</name>
    <dbReference type="NCBI Taxonomy" id="1437280"/>
    <lineage>
        <taxon>Bacteria</taxon>
        <taxon>Pseudomonadati</taxon>
        <taxon>Bacteroidota</taxon>
        <taxon>Sphingobacteriia</taxon>
        <taxon>Sphingobacteriales</taxon>
        <taxon>Sphingobacteriaceae</taxon>
        <taxon>Sphingobacterium</taxon>
    </lineage>
</organism>
<accession>A0A4R6WFT0</accession>
<dbReference type="RefSeq" id="WP_133584821.1">
    <property type="nucleotide sequence ID" value="NZ_SNYV01000014.1"/>
</dbReference>
<keyword evidence="3" id="KW-1185">Reference proteome</keyword>
<dbReference type="AlphaFoldDB" id="A0A4R6WFT0"/>
<evidence type="ECO:0000313" key="2">
    <source>
        <dbReference type="EMBL" id="TDQ77182.1"/>
    </source>
</evidence>
<proteinExistence type="predicted"/>
<dbReference type="EMBL" id="SNYV01000014">
    <property type="protein sequence ID" value="TDQ77182.1"/>
    <property type="molecule type" value="Genomic_DNA"/>
</dbReference>
<sequence length="372" mass="42144">MQIKLWIPLALVCGISFSNCSNNSATKESGDNKDETTHINLTEEQASQIFSLPIHCLEVEYPNKLGQVLGSSADLKSPKQLRPIFYGCFDWHSSVHGYWSIVELLQKYPDLDKEGKVRAILNQHITPENVAIELAFFNDKNNTSFERTYGWAWLFKLQESLSNWDDADAQKWKADLQPLVDLLVVRYKEYLPKLVYPIRAGQHDNSAFGLSLSLDYAKTVGDKDFEAILKEHGKRLFVNDINCNLAYEPSGYDFLSPCLEEAYLMSKVLDTAPYRVWLKKFMPNLLDTDFAISPAVVKDRTDGKLVHLDGLNYSRGACLYGIAKVLPELSHLKKIANQHIAFSLPNLSAQDDYMGSHWLGTFALYAIAHAQQ</sequence>
<dbReference type="Pfam" id="PF11199">
    <property type="entry name" value="DUF2891"/>
    <property type="match status" value="1"/>
</dbReference>
<reference evidence="2 3" key="1">
    <citation type="submission" date="2019-03" db="EMBL/GenBank/DDBJ databases">
        <title>Genomic Encyclopedia of Archaeal and Bacterial Type Strains, Phase II (KMG-II): from individual species to whole genera.</title>
        <authorList>
            <person name="Goeker M."/>
        </authorList>
    </citation>
    <scope>NUCLEOTIDE SEQUENCE [LARGE SCALE GENOMIC DNA]</scope>
    <source>
        <strain evidence="2 3">DSM 28353</strain>
    </source>
</reference>
<name>A0A4R6WFT0_9SPHI</name>
<comment type="caution">
    <text evidence="2">The sequence shown here is derived from an EMBL/GenBank/DDBJ whole genome shotgun (WGS) entry which is preliminary data.</text>
</comment>
<evidence type="ECO:0008006" key="4">
    <source>
        <dbReference type="Google" id="ProtNLM"/>
    </source>
</evidence>
<keyword evidence="1" id="KW-0732">Signal</keyword>
<gene>
    <name evidence="2" type="ORF">CLV99_2580</name>
</gene>
<feature type="chain" id="PRO_5020335790" description="DUF2891 family protein" evidence="1">
    <location>
        <begin position="21"/>
        <end position="372"/>
    </location>
</feature>
<protein>
    <recommendedName>
        <fullName evidence="4">DUF2891 family protein</fullName>
    </recommendedName>
</protein>
<evidence type="ECO:0000256" key="1">
    <source>
        <dbReference type="SAM" id="SignalP"/>
    </source>
</evidence>
<dbReference type="OrthoDB" id="9779797at2"/>
<dbReference type="InterPro" id="IPR021365">
    <property type="entry name" value="DUF2891"/>
</dbReference>
<feature type="signal peptide" evidence="1">
    <location>
        <begin position="1"/>
        <end position="20"/>
    </location>
</feature>
<evidence type="ECO:0000313" key="3">
    <source>
        <dbReference type="Proteomes" id="UP000295292"/>
    </source>
</evidence>